<dbReference type="AlphaFoldDB" id="D6U4R0"/>
<gene>
    <name evidence="2" type="ORF">Krac_2216</name>
</gene>
<comment type="caution">
    <text evidence="2">The sequence shown here is derived from an EMBL/GenBank/DDBJ whole genome shotgun (WGS) entry which is preliminary data.</text>
</comment>
<feature type="region of interest" description="Disordered" evidence="1">
    <location>
        <begin position="23"/>
        <end position="49"/>
    </location>
</feature>
<name>D6U4R0_KTERA</name>
<dbReference type="Proteomes" id="UP000004508">
    <property type="component" value="Unassembled WGS sequence"/>
</dbReference>
<organism evidence="2 3">
    <name type="scientific">Ktedonobacter racemifer DSM 44963</name>
    <dbReference type="NCBI Taxonomy" id="485913"/>
    <lineage>
        <taxon>Bacteria</taxon>
        <taxon>Bacillati</taxon>
        <taxon>Chloroflexota</taxon>
        <taxon>Ktedonobacteria</taxon>
        <taxon>Ktedonobacterales</taxon>
        <taxon>Ktedonobacteraceae</taxon>
        <taxon>Ktedonobacter</taxon>
    </lineage>
</organism>
<evidence type="ECO:0000313" key="2">
    <source>
        <dbReference type="EMBL" id="EFH81490.1"/>
    </source>
</evidence>
<dbReference type="InParanoid" id="D6U4R0"/>
<feature type="compositionally biased region" description="Basic residues" evidence="1">
    <location>
        <begin position="23"/>
        <end position="32"/>
    </location>
</feature>
<proteinExistence type="predicted"/>
<sequence length="49" mass="5627">MRFPHCLARYLYPVVLFIPSHRHTPTHSRPKGSLRPFAGQVSPLLSSNR</sequence>
<reference evidence="2 3" key="1">
    <citation type="journal article" date="2011" name="Stand. Genomic Sci.">
        <title>Non-contiguous finished genome sequence and contextual data of the filamentous soil bacterium Ktedonobacter racemifer type strain (SOSP1-21).</title>
        <authorList>
            <person name="Chang Y.J."/>
            <person name="Land M."/>
            <person name="Hauser L."/>
            <person name="Chertkov O."/>
            <person name="Del Rio T.G."/>
            <person name="Nolan M."/>
            <person name="Copeland A."/>
            <person name="Tice H."/>
            <person name="Cheng J.F."/>
            <person name="Lucas S."/>
            <person name="Han C."/>
            <person name="Goodwin L."/>
            <person name="Pitluck S."/>
            <person name="Ivanova N."/>
            <person name="Ovchinikova G."/>
            <person name="Pati A."/>
            <person name="Chen A."/>
            <person name="Palaniappan K."/>
            <person name="Mavromatis K."/>
            <person name="Liolios K."/>
            <person name="Brettin T."/>
            <person name="Fiebig A."/>
            <person name="Rohde M."/>
            <person name="Abt B."/>
            <person name="Goker M."/>
            <person name="Detter J.C."/>
            <person name="Woyke T."/>
            <person name="Bristow J."/>
            <person name="Eisen J.A."/>
            <person name="Markowitz V."/>
            <person name="Hugenholtz P."/>
            <person name="Kyrpides N.C."/>
            <person name="Klenk H.P."/>
            <person name="Lapidus A."/>
        </authorList>
    </citation>
    <scope>NUCLEOTIDE SEQUENCE [LARGE SCALE GENOMIC DNA]</scope>
    <source>
        <strain evidence="3">DSM 44963</strain>
    </source>
</reference>
<keyword evidence="3" id="KW-1185">Reference proteome</keyword>
<protein>
    <submittedName>
        <fullName evidence="2">Uncharacterized protein</fullName>
    </submittedName>
</protein>
<evidence type="ECO:0000313" key="3">
    <source>
        <dbReference type="Proteomes" id="UP000004508"/>
    </source>
</evidence>
<accession>D6U4R0</accession>
<evidence type="ECO:0000256" key="1">
    <source>
        <dbReference type="SAM" id="MobiDB-lite"/>
    </source>
</evidence>
<dbReference type="EMBL" id="ADVG01000004">
    <property type="protein sequence ID" value="EFH81490.1"/>
    <property type="molecule type" value="Genomic_DNA"/>
</dbReference>